<keyword evidence="4" id="KW-1185">Reference proteome</keyword>
<comment type="caution">
    <text evidence="3">The sequence shown here is derived from an EMBL/GenBank/DDBJ whole genome shotgun (WGS) entry which is preliminary data.</text>
</comment>
<dbReference type="InterPro" id="IPR036249">
    <property type="entry name" value="Thioredoxin-like_sf"/>
</dbReference>
<name>A0ABS1HFU3_9BACT</name>
<reference evidence="3 4" key="1">
    <citation type="submission" date="2021-01" db="EMBL/GenBank/DDBJ databases">
        <title>Carboxyliciviraga sp.nov., isolated from coastal sediments.</title>
        <authorList>
            <person name="Lu D."/>
            <person name="Zhang T."/>
        </authorList>
    </citation>
    <scope>NUCLEOTIDE SEQUENCE [LARGE SCALE GENOMIC DNA]</scope>
    <source>
        <strain evidence="3 4">N1Y132</strain>
    </source>
</reference>
<dbReference type="SUPFAM" id="SSF52833">
    <property type="entry name" value="Thioredoxin-like"/>
    <property type="match status" value="1"/>
</dbReference>
<evidence type="ECO:0000313" key="4">
    <source>
        <dbReference type="Proteomes" id="UP000605676"/>
    </source>
</evidence>
<evidence type="ECO:0000313" key="3">
    <source>
        <dbReference type="EMBL" id="MBK3516522.1"/>
    </source>
</evidence>
<dbReference type="EMBL" id="JAENRR010000006">
    <property type="protein sequence ID" value="MBK3516522.1"/>
    <property type="molecule type" value="Genomic_DNA"/>
</dbReference>
<organism evidence="3 4">
    <name type="scientific">Carboxylicivirga marina</name>
    <dbReference type="NCBI Taxonomy" id="2800988"/>
    <lineage>
        <taxon>Bacteria</taxon>
        <taxon>Pseudomonadati</taxon>
        <taxon>Bacteroidota</taxon>
        <taxon>Bacteroidia</taxon>
        <taxon>Marinilabiliales</taxon>
        <taxon>Marinilabiliaceae</taxon>
        <taxon>Carboxylicivirga</taxon>
    </lineage>
</organism>
<gene>
    <name evidence="3" type="ORF">JIV24_04150</name>
</gene>
<dbReference type="RefSeq" id="WP_200463750.1">
    <property type="nucleotide sequence ID" value="NZ_JAENRR010000006.1"/>
</dbReference>
<sequence length="217" mass="25254">MKPVLSKGKRQYVFNLSWIVILLIGAYFLKSRYKAEVLPVLSSMPKVYYNDIIIGEDNAPLQVIMFHNYYSVGGRKFFDEAYSEMLEKYIKSGKIQFVIKLIEPGEHPDMMLALQTAICLNQFGVWDTFHDVIIFNPLAVHSEEFKKLIDEYISVNSDIAECILTNDMFDDVIRNNNDYYMLNTKVSPTFVVNNKLLQGYKGVDELFNVFDYELDNY</sequence>
<dbReference type="Gene3D" id="3.40.30.10">
    <property type="entry name" value="Glutaredoxin"/>
    <property type="match status" value="1"/>
</dbReference>
<protein>
    <submittedName>
        <fullName evidence="3">Thioredoxin domain-containing protein</fullName>
    </submittedName>
</protein>
<dbReference type="InterPro" id="IPR012336">
    <property type="entry name" value="Thioredoxin-like_fold"/>
</dbReference>
<proteinExistence type="predicted"/>
<keyword evidence="1" id="KW-1133">Transmembrane helix</keyword>
<dbReference type="Proteomes" id="UP000605676">
    <property type="component" value="Unassembled WGS sequence"/>
</dbReference>
<keyword evidence="1" id="KW-0472">Membrane</keyword>
<evidence type="ECO:0000256" key="1">
    <source>
        <dbReference type="SAM" id="Phobius"/>
    </source>
</evidence>
<feature type="transmembrane region" description="Helical" evidence="1">
    <location>
        <begin position="12"/>
        <end position="29"/>
    </location>
</feature>
<feature type="domain" description="Thioredoxin-like fold" evidence="2">
    <location>
        <begin position="50"/>
        <end position="206"/>
    </location>
</feature>
<accession>A0ABS1HFU3</accession>
<dbReference type="Pfam" id="PF13462">
    <property type="entry name" value="Thioredoxin_4"/>
    <property type="match status" value="1"/>
</dbReference>
<keyword evidence="1" id="KW-0812">Transmembrane</keyword>
<evidence type="ECO:0000259" key="2">
    <source>
        <dbReference type="Pfam" id="PF13462"/>
    </source>
</evidence>